<dbReference type="Proteomes" id="UP000535020">
    <property type="component" value="Unassembled WGS sequence"/>
</dbReference>
<proteinExistence type="predicted"/>
<evidence type="ECO:0000313" key="1">
    <source>
        <dbReference type="EMBL" id="NYA72646.1"/>
    </source>
</evidence>
<organism evidence="1 2">
    <name type="scientific">Flavobacterium agri</name>
    <dbReference type="NCBI Taxonomy" id="2743471"/>
    <lineage>
        <taxon>Bacteria</taxon>
        <taxon>Pseudomonadati</taxon>
        <taxon>Bacteroidota</taxon>
        <taxon>Flavobacteriia</taxon>
        <taxon>Flavobacteriales</taxon>
        <taxon>Flavobacteriaceae</taxon>
        <taxon>Flavobacterium</taxon>
    </lineage>
</organism>
<keyword evidence="2" id="KW-1185">Reference proteome</keyword>
<protein>
    <submittedName>
        <fullName evidence="1">Uncharacterized protein</fullName>
    </submittedName>
</protein>
<dbReference type="RefSeq" id="WP_176007453.1">
    <property type="nucleotide sequence ID" value="NZ_JABWMI010000021.1"/>
</dbReference>
<accession>A0A7Y9C6T3</accession>
<dbReference type="AlphaFoldDB" id="A0A7Y9C6T3"/>
<name>A0A7Y9C6T3_9FLAO</name>
<gene>
    <name evidence="1" type="ORF">HZF10_17080</name>
</gene>
<reference evidence="1 2" key="1">
    <citation type="submission" date="2020-07" db="EMBL/GenBank/DDBJ databases">
        <authorList>
            <person name="Sun Q."/>
        </authorList>
    </citation>
    <scope>NUCLEOTIDE SEQUENCE [LARGE SCALE GENOMIC DNA]</scope>
    <source>
        <strain evidence="1 2">MAH-1</strain>
    </source>
</reference>
<evidence type="ECO:0000313" key="2">
    <source>
        <dbReference type="Proteomes" id="UP000535020"/>
    </source>
</evidence>
<comment type="caution">
    <text evidence="1">The sequence shown here is derived from an EMBL/GenBank/DDBJ whole genome shotgun (WGS) entry which is preliminary data.</text>
</comment>
<sequence>MIELEKKQGDYTLYRDEDRRLILVVLDTLGIFEIEYELTSGEKYSYESHGSQILPLISRRVRDEKYIE</sequence>
<dbReference type="EMBL" id="JACBJI010000009">
    <property type="protein sequence ID" value="NYA72646.1"/>
    <property type="molecule type" value="Genomic_DNA"/>
</dbReference>